<gene>
    <name evidence="2" type="ORF">ACFO5S_00220</name>
</gene>
<evidence type="ECO:0000259" key="1">
    <source>
        <dbReference type="Pfam" id="PF20033"/>
    </source>
</evidence>
<dbReference type="Proteomes" id="UP001595935">
    <property type="component" value="Unassembled WGS sequence"/>
</dbReference>
<accession>A0ABV9P6Y4</accession>
<evidence type="ECO:0000313" key="2">
    <source>
        <dbReference type="EMBL" id="MFC4745849.1"/>
    </source>
</evidence>
<proteinExistence type="predicted"/>
<reference evidence="3" key="1">
    <citation type="journal article" date="2019" name="Int. J. Syst. Evol. Microbiol.">
        <title>The Global Catalogue of Microorganisms (GCM) 10K type strain sequencing project: providing services to taxonomists for standard genome sequencing and annotation.</title>
        <authorList>
            <consortium name="The Broad Institute Genomics Platform"/>
            <consortium name="The Broad Institute Genome Sequencing Center for Infectious Disease"/>
            <person name="Wu L."/>
            <person name="Ma J."/>
        </authorList>
    </citation>
    <scope>NUCLEOTIDE SEQUENCE [LARGE SCALE GENOMIC DNA]</scope>
    <source>
        <strain evidence="3">WYCCWR 13023</strain>
    </source>
</reference>
<sequence length="309" mass="36125">MKKIITYLLIVCFINTSTAKTTNKIDNLKTTEDVIKFAKSINPDFAKENVGELQIKPTDIIIKELKNCDLYKSWNIQNWQKIDLNNDGKTDLLFTAYWYSTYSQYAIVETDSNKFTLLSLSHDIDYACKIIKPIVVNNKNELLVNNHKTDIESIETEKTIHFLDTLTYKFDSFIEISNKNTNYDIESIKYISDNNFEIEINKDQDASYNCLDSLSFSNMKGHFFKGQSRKKIDKAYFNTIKKLLEYINVRDLSNEYTLKDAFDFSTVWLEIKFKDGSIKKIKDYGYQGTYGLKAVYDKMTKIAKETKWD</sequence>
<keyword evidence="3" id="KW-1185">Reference proteome</keyword>
<name>A0ABV9P6Y4_9FLAO</name>
<organism evidence="2 3">
    <name type="scientific">Flavobacterium branchiicola</name>
    <dbReference type="NCBI Taxonomy" id="1114875"/>
    <lineage>
        <taxon>Bacteria</taxon>
        <taxon>Pseudomonadati</taxon>
        <taxon>Bacteroidota</taxon>
        <taxon>Flavobacteriia</taxon>
        <taxon>Flavobacteriales</taxon>
        <taxon>Flavobacteriaceae</taxon>
        <taxon>Flavobacterium</taxon>
    </lineage>
</organism>
<comment type="caution">
    <text evidence="2">The sequence shown here is derived from an EMBL/GenBank/DDBJ whole genome shotgun (WGS) entry which is preliminary data.</text>
</comment>
<feature type="domain" description="DUF6438" evidence="1">
    <location>
        <begin position="196"/>
        <end position="302"/>
    </location>
</feature>
<dbReference type="InterPro" id="IPR045497">
    <property type="entry name" value="DUF6438"/>
</dbReference>
<protein>
    <recommendedName>
        <fullName evidence="1">DUF6438 domain-containing protein</fullName>
    </recommendedName>
</protein>
<dbReference type="RefSeq" id="WP_213255279.1">
    <property type="nucleotide sequence ID" value="NZ_JAGYWA010000001.1"/>
</dbReference>
<evidence type="ECO:0000313" key="3">
    <source>
        <dbReference type="Proteomes" id="UP001595935"/>
    </source>
</evidence>
<dbReference type="EMBL" id="JBHSGV010000001">
    <property type="protein sequence ID" value="MFC4745849.1"/>
    <property type="molecule type" value="Genomic_DNA"/>
</dbReference>
<dbReference type="Pfam" id="PF20033">
    <property type="entry name" value="DUF6438"/>
    <property type="match status" value="1"/>
</dbReference>